<gene>
    <name evidence="1" type="ORF">GURASL_07690</name>
</gene>
<protein>
    <submittedName>
        <fullName evidence="1">(Fe-S)-binding protein</fullName>
    </submittedName>
</protein>
<dbReference type="PANTHER" id="PTHR42827">
    <property type="entry name" value="IRON-SULFUR CLUSTER-BINDING PROTEIN-RELATED"/>
    <property type="match status" value="1"/>
</dbReference>
<organism evidence="1 2">
    <name type="scientific">Geotalea uraniireducens</name>
    <dbReference type="NCBI Taxonomy" id="351604"/>
    <lineage>
        <taxon>Bacteria</taxon>
        <taxon>Pseudomonadati</taxon>
        <taxon>Thermodesulfobacteriota</taxon>
        <taxon>Desulfuromonadia</taxon>
        <taxon>Geobacterales</taxon>
        <taxon>Geobacteraceae</taxon>
        <taxon>Geotalea</taxon>
    </lineage>
</organism>
<name>A0ABN6VSP4_9BACT</name>
<sequence>MEELVREEIGSFVATSTENCFPDGEPYFAAPLVGFAAANDPLFADYKRIIGPFHLAPAEFLAGAATVICWVLPISRPTRESNRRQQHWPSREWSMTRTYGEQFNVALRRHLVAWLTGRGQRAVAPQLAPEWRALDDCRAGVASSWSERHAAYAAGLGTFSLNDALITERGIAHRLGTVVTDLALVPSPRRPADHRHNCLYFREGSCGRCIGRCPTGALSPAGHDKERCREYVYGAVPAAVEAEYGVSQTGCGLCQTAVPCEAAIPGSLLRPGGKRA</sequence>
<accession>A0ABN6VSP4</accession>
<evidence type="ECO:0000313" key="1">
    <source>
        <dbReference type="EMBL" id="BDV41846.1"/>
    </source>
</evidence>
<dbReference type="PANTHER" id="PTHR42827:SF1">
    <property type="entry name" value="IRON-SULFUR CLUSTER-BINDING PROTEIN"/>
    <property type="match status" value="1"/>
</dbReference>
<evidence type="ECO:0000313" key="2">
    <source>
        <dbReference type="Proteomes" id="UP001317705"/>
    </source>
</evidence>
<reference evidence="1 2" key="1">
    <citation type="submission" date="2022-12" db="EMBL/GenBank/DDBJ databases">
        <title>Polyphasic characterization of Geotalea uranireducens NIT-SL11 newly isolated from a complex of sewage sludge and microbially reduced graphene oxide.</title>
        <authorList>
            <person name="Xie L."/>
            <person name="Yoshida N."/>
            <person name="Meng L."/>
        </authorList>
    </citation>
    <scope>NUCLEOTIDE SEQUENCE [LARGE SCALE GENOMIC DNA]</scope>
    <source>
        <strain evidence="1 2">NIT-SL11</strain>
    </source>
</reference>
<proteinExistence type="predicted"/>
<dbReference type="EMBL" id="AP027151">
    <property type="protein sequence ID" value="BDV41846.1"/>
    <property type="molecule type" value="Genomic_DNA"/>
</dbReference>
<dbReference type="RefSeq" id="WP_282001930.1">
    <property type="nucleotide sequence ID" value="NZ_AP027151.1"/>
</dbReference>
<dbReference type="Proteomes" id="UP001317705">
    <property type="component" value="Chromosome"/>
</dbReference>
<keyword evidence="2" id="KW-1185">Reference proteome</keyword>
<dbReference type="SUPFAM" id="SSF46548">
    <property type="entry name" value="alpha-helical ferredoxin"/>
    <property type="match status" value="1"/>
</dbReference>